<dbReference type="GeneID" id="15392793"/>
<reference evidence="2 3" key="1">
    <citation type="journal article" date="2013" name="Genome Announc.">
        <title>Complete Genome Sequence of the Thermophilic and Facultatively Chemolithoautotrophic Sulfate Reducer Archaeoglobus sulfaticallidus Strain PM70-1T.</title>
        <authorList>
            <person name="Stokke R."/>
            <person name="Hocking W.P."/>
            <person name="Steinsbu B.O."/>
            <person name="Steen I.H."/>
        </authorList>
    </citation>
    <scope>NUCLEOTIDE SEQUENCE [LARGE SCALE GENOMIC DNA]</scope>
    <source>
        <strain evidence="2">PM70-1</strain>
    </source>
</reference>
<dbReference type="HOGENOM" id="CLU_097806_9_1_2"/>
<dbReference type="GO" id="GO:0003700">
    <property type="term" value="F:DNA-binding transcription factor activity"/>
    <property type="evidence" value="ECO:0007669"/>
    <property type="project" value="InterPro"/>
</dbReference>
<evidence type="ECO:0000313" key="3">
    <source>
        <dbReference type="Proteomes" id="UP000013307"/>
    </source>
</evidence>
<dbReference type="PANTHER" id="PTHR38600:SF1">
    <property type="entry name" value="TRANSCRIPTIONAL REGULATORY PROTEIN"/>
    <property type="match status" value="1"/>
</dbReference>
<dbReference type="PANTHER" id="PTHR38600">
    <property type="entry name" value="TRANSCRIPTIONAL REGULATORY PROTEIN"/>
    <property type="match status" value="1"/>
</dbReference>
<dbReference type="KEGG" id="ast:Asulf_01152"/>
<dbReference type="InterPro" id="IPR036390">
    <property type="entry name" value="WH_DNA-bd_sf"/>
</dbReference>
<evidence type="ECO:0000313" key="2">
    <source>
        <dbReference type="EMBL" id="AGK61151.1"/>
    </source>
</evidence>
<dbReference type="Proteomes" id="UP000013307">
    <property type="component" value="Chromosome"/>
</dbReference>
<dbReference type="InterPro" id="IPR001845">
    <property type="entry name" value="HTH_ArsR_DNA-bd_dom"/>
</dbReference>
<sequence length="105" mass="12365">MCFHDKSRKVPELTLARIVSLGDALSNPLRVKILKLLIEKEWYVYELAKELSISRQLLYLHLRKLEKAGLVSSDIRLEENKAKKYYWANEFKFIISNEAIKNLEV</sequence>
<accession>N0BKV0</accession>
<dbReference type="SMART" id="SM00418">
    <property type="entry name" value="HTH_ARSR"/>
    <property type="match status" value="1"/>
</dbReference>
<evidence type="ECO:0000259" key="1">
    <source>
        <dbReference type="PROSITE" id="PS50987"/>
    </source>
</evidence>
<keyword evidence="3" id="KW-1185">Reference proteome</keyword>
<dbReference type="Gene3D" id="1.10.10.10">
    <property type="entry name" value="Winged helix-like DNA-binding domain superfamily/Winged helix DNA-binding domain"/>
    <property type="match status" value="1"/>
</dbReference>
<name>N0BKV0_9EURY</name>
<dbReference type="RefSeq" id="WP_015590749.1">
    <property type="nucleotide sequence ID" value="NC_021169.1"/>
</dbReference>
<feature type="domain" description="HTH arsR-type" evidence="1">
    <location>
        <begin position="10"/>
        <end position="105"/>
    </location>
</feature>
<proteinExistence type="predicted"/>
<dbReference type="eggNOG" id="arCOG01679">
    <property type="taxonomic scope" value="Archaea"/>
</dbReference>
<dbReference type="EMBL" id="CP005290">
    <property type="protein sequence ID" value="AGK61151.1"/>
    <property type="molecule type" value="Genomic_DNA"/>
</dbReference>
<dbReference type="Pfam" id="PF01022">
    <property type="entry name" value="HTH_5"/>
    <property type="match status" value="1"/>
</dbReference>
<dbReference type="STRING" id="387631.Asulf_01152"/>
<dbReference type="InterPro" id="IPR011991">
    <property type="entry name" value="ArsR-like_HTH"/>
</dbReference>
<organism evidence="2 3">
    <name type="scientific">Archaeoglobus sulfaticallidus PM70-1</name>
    <dbReference type="NCBI Taxonomy" id="387631"/>
    <lineage>
        <taxon>Archaea</taxon>
        <taxon>Methanobacteriati</taxon>
        <taxon>Methanobacteriota</taxon>
        <taxon>Archaeoglobi</taxon>
        <taxon>Archaeoglobales</taxon>
        <taxon>Archaeoglobaceae</taxon>
        <taxon>Archaeoglobus</taxon>
    </lineage>
</organism>
<dbReference type="PROSITE" id="PS50987">
    <property type="entry name" value="HTH_ARSR_2"/>
    <property type="match status" value="1"/>
</dbReference>
<dbReference type="InterPro" id="IPR036388">
    <property type="entry name" value="WH-like_DNA-bd_sf"/>
</dbReference>
<gene>
    <name evidence="2" type="ORF">Asulf_01152</name>
</gene>
<protein>
    <submittedName>
        <fullName evidence="2">Transcriptional regulator, ArsR family</fullName>
    </submittedName>
</protein>
<dbReference type="AlphaFoldDB" id="N0BKV0"/>
<dbReference type="CDD" id="cd00090">
    <property type="entry name" value="HTH_ARSR"/>
    <property type="match status" value="1"/>
</dbReference>
<dbReference type="SUPFAM" id="SSF46785">
    <property type="entry name" value="Winged helix' DNA-binding domain"/>
    <property type="match status" value="1"/>
</dbReference>